<feature type="region of interest" description="Disordered" evidence="6">
    <location>
        <begin position="75"/>
        <end position="182"/>
    </location>
</feature>
<name>A0ABM1EY42_PRICU</name>
<proteinExistence type="predicted"/>
<dbReference type="Proteomes" id="UP000695022">
    <property type="component" value="Unplaced"/>
</dbReference>
<feature type="domain" description="MBD" evidence="7">
    <location>
        <begin position="154"/>
        <end position="225"/>
    </location>
</feature>
<dbReference type="CDD" id="cd01396">
    <property type="entry name" value="MeCP2_MBD"/>
    <property type="match status" value="1"/>
</dbReference>
<dbReference type="PROSITE" id="PS50982">
    <property type="entry name" value="MBD"/>
    <property type="match status" value="2"/>
</dbReference>
<dbReference type="SUPFAM" id="SSF54171">
    <property type="entry name" value="DNA-binding domain"/>
    <property type="match status" value="2"/>
</dbReference>
<keyword evidence="4" id="KW-0804">Transcription</keyword>
<keyword evidence="2" id="KW-0805">Transcription regulation</keyword>
<dbReference type="Pfam" id="PF01429">
    <property type="entry name" value="MBD"/>
    <property type="match status" value="2"/>
</dbReference>
<accession>A0ABM1EY42</accession>
<feature type="compositionally biased region" description="Gly residues" evidence="6">
    <location>
        <begin position="110"/>
        <end position="127"/>
    </location>
</feature>
<evidence type="ECO:0000256" key="4">
    <source>
        <dbReference type="ARBA" id="ARBA00023163"/>
    </source>
</evidence>
<evidence type="ECO:0000313" key="8">
    <source>
        <dbReference type="Proteomes" id="UP000695022"/>
    </source>
</evidence>
<feature type="compositionally biased region" description="Acidic residues" evidence="6">
    <location>
        <begin position="84"/>
        <end position="97"/>
    </location>
</feature>
<keyword evidence="8" id="KW-1185">Reference proteome</keyword>
<evidence type="ECO:0000256" key="5">
    <source>
        <dbReference type="ARBA" id="ARBA00023242"/>
    </source>
</evidence>
<dbReference type="RefSeq" id="XP_014677113.1">
    <property type="nucleotide sequence ID" value="XM_014821627.1"/>
</dbReference>
<feature type="region of interest" description="Disordered" evidence="6">
    <location>
        <begin position="225"/>
        <end position="265"/>
    </location>
</feature>
<dbReference type="InterPro" id="IPR001739">
    <property type="entry name" value="Methyl_CpG_DNA-bd"/>
</dbReference>
<keyword evidence="3" id="KW-0238">DNA-binding</keyword>
<evidence type="ECO:0000256" key="6">
    <source>
        <dbReference type="SAM" id="MobiDB-lite"/>
    </source>
</evidence>
<feature type="compositionally biased region" description="Basic and acidic residues" evidence="6">
    <location>
        <begin position="244"/>
        <end position="265"/>
    </location>
</feature>
<organism evidence="8 9">
    <name type="scientific">Priapulus caudatus</name>
    <name type="common">Priapulid worm</name>
    <dbReference type="NCBI Taxonomy" id="37621"/>
    <lineage>
        <taxon>Eukaryota</taxon>
        <taxon>Metazoa</taxon>
        <taxon>Ecdysozoa</taxon>
        <taxon>Scalidophora</taxon>
        <taxon>Priapulida</taxon>
        <taxon>Priapulimorpha</taxon>
        <taxon>Priapulimorphida</taxon>
        <taxon>Priapulidae</taxon>
        <taxon>Priapulus</taxon>
    </lineage>
</organism>
<evidence type="ECO:0000259" key="7">
    <source>
        <dbReference type="PROSITE" id="PS50982"/>
    </source>
</evidence>
<keyword evidence="5" id="KW-0539">Nucleus</keyword>
<feature type="domain" description="MBD" evidence="7">
    <location>
        <begin position="288"/>
        <end position="359"/>
    </location>
</feature>
<evidence type="ECO:0000256" key="1">
    <source>
        <dbReference type="ARBA" id="ARBA00004123"/>
    </source>
</evidence>
<feature type="region of interest" description="Disordered" evidence="6">
    <location>
        <begin position="355"/>
        <end position="436"/>
    </location>
</feature>
<dbReference type="InterPro" id="IPR016177">
    <property type="entry name" value="DNA-bd_dom_sf"/>
</dbReference>
<dbReference type="GeneID" id="106816983"/>
<protein>
    <submittedName>
        <fullName evidence="9">Uncharacterized protein LOC106816983 isoform X1</fullName>
    </submittedName>
</protein>
<comment type="subcellular location">
    <subcellularLocation>
        <location evidence="1">Nucleus</location>
    </subcellularLocation>
</comment>
<dbReference type="PANTHER" id="PTHR12396">
    <property type="entry name" value="METHYL-CPG BINDING PROTEIN, MBD"/>
    <property type="match status" value="1"/>
</dbReference>
<feature type="compositionally biased region" description="Basic and acidic residues" evidence="6">
    <location>
        <begin position="98"/>
        <end position="109"/>
    </location>
</feature>
<reference evidence="9" key="1">
    <citation type="submission" date="2025-08" db="UniProtKB">
        <authorList>
            <consortium name="RefSeq"/>
        </authorList>
    </citation>
    <scope>IDENTIFICATION</scope>
</reference>
<evidence type="ECO:0000313" key="9">
    <source>
        <dbReference type="RefSeq" id="XP_014677113.1"/>
    </source>
</evidence>
<gene>
    <name evidence="9" type="primary">LOC106816983</name>
</gene>
<sequence length="436" mass="46994">MRRKAMACDKSEAVHLVAPGNDVAPGNNVESRNCAATDGETTPGKIVIEREINDDPAPRCISKYVNSDGTVVYRVDTASQTDSPGDDWWAEDFDSDSESGRPESGRSDSEGGGDANEGGERGGATGGGEEERVTDEEEGAREEPSDKLKYAGVAREPMLMDPNLPAGWSRKVSQRTEGKSAGKYYVRIYSPEGRVFRYKYQLKSYLKKVHSDLIADDFDFSIAGRPLKSRGGGGGGDDDDDDDSRVRDQSTRENPARVKAAGKTESKYTRLQRDVVVTAATAMKCAGSPEPMFSDANLPEGWTRKLTQRKNGKSAGKYDVIIHSPEGKRFRSRFELQAYFDEIKSDLVANSFDFTVTGRGNPATPQVAPGKKASSSEEGSDAAAAAAAATPQSGKLLVKMKFSVPEGRKRNASDEEGSASKKAKSKNNGRASADDD</sequence>
<evidence type="ECO:0000256" key="2">
    <source>
        <dbReference type="ARBA" id="ARBA00023015"/>
    </source>
</evidence>
<dbReference type="Gene3D" id="3.30.890.10">
    <property type="entry name" value="Methyl-cpg-binding Protein 2, Chain A"/>
    <property type="match status" value="2"/>
</dbReference>
<evidence type="ECO:0000256" key="3">
    <source>
        <dbReference type="ARBA" id="ARBA00023125"/>
    </source>
</evidence>
<dbReference type="SMART" id="SM00391">
    <property type="entry name" value="MBD"/>
    <property type="match status" value="2"/>
</dbReference>